<organism evidence="2 3">
    <name type="scientific">Baudoinia panamericana (strain UAMH 10762)</name>
    <name type="common">Angels' share fungus</name>
    <name type="synonym">Baudoinia compniacensis (strain UAMH 10762)</name>
    <dbReference type="NCBI Taxonomy" id="717646"/>
    <lineage>
        <taxon>Eukaryota</taxon>
        <taxon>Fungi</taxon>
        <taxon>Dikarya</taxon>
        <taxon>Ascomycota</taxon>
        <taxon>Pezizomycotina</taxon>
        <taxon>Dothideomycetes</taxon>
        <taxon>Dothideomycetidae</taxon>
        <taxon>Mycosphaerellales</taxon>
        <taxon>Teratosphaeriaceae</taxon>
        <taxon>Baudoinia</taxon>
    </lineage>
</organism>
<keyword evidence="3" id="KW-1185">Reference proteome</keyword>
<accession>M2N1R6</accession>
<dbReference type="HOGENOM" id="CLU_077442_2_1_1"/>
<dbReference type="Proteomes" id="UP000011761">
    <property type="component" value="Unassembled WGS sequence"/>
</dbReference>
<dbReference type="RefSeq" id="XP_007680008.1">
    <property type="nucleotide sequence ID" value="XM_007681818.1"/>
</dbReference>
<name>M2N1R6_BAUPA</name>
<dbReference type="STRING" id="717646.M2N1R6"/>
<proteinExistence type="predicted"/>
<dbReference type="OMA" id="PITEKQT"/>
<evidence type="ECO:0000313" key="3">
    <source>
        <dbReference type="Proteomes" id="UP000011761"/>
    </source>
</evidence>
<dbReference type="InterPro" id="IPR009784">
    <property type="entry name" value="DUF1349"/>
</dbReference>
<dbReference type="PANTHER" id="PTHR35332:SF2">
    <property type="entry name" value="REGULATION OF ENOLASE PROTEIN 1"/>
    <property type="match status" value="1"/>
</dbReference>
<dbReference type="eggNOG" id="ENOG502S8JK">
    <property type="taxonomic scope" value="Eukaryota"/>
</dbReference>
<reference evidence="2 3" key="1">
    <citation type="journal article" date="2012" name="PLoS Pathog.">
        <title>Diverse lifestyles and strategies of plant pathogenesis encoded in the genomes of eighteen Dothideomycetes fungi.</title>
        <authorList>
            <person name="Ohm R.A."/>
            <person name="Feau N."/>
            <person name="Henrissat B."/>
            <person name="Schoch C.L."/>
            <person name="Horwitz B.A."/>
            <person name="Barry K.W."/>
            <person name="Condon B.J."/>
            <person name="Copeland A.C."/>
            <person name="Dhillon B."/>
            <person name="Glaser F."/>
            <person name="Hesse C.N."/>
            <person name="Kosti I."/>
            <person name="LaButti K."/>
            <person name="Lindquist E.A."/>
            <person name="Lucas S."/>
            <person name="Salamov A.A."/>
            <person name="Bradshaw R.E."/>
            <person name="Ciuffetti L."/>
            <person name="Hamelin R.C."/>
            <person name="Kema G.H.J."/>
            <person name="Lawrence C."/>
            <person name="Scott J.A."/>
            <person name="Spatafora J.W."/>
            <person name="Turgeon B.G."/>
            <person name="de Wit P.J.G.M."/>
            <person name="Zhong S."/>
            <person name="Goodwin S.B."/>
            <person name="Grigoriev I.V."/>
        </authorList>
    </citation>
    <scope>NUCLEOTIDE SEQUENCE [LARGE SCALE GENOMIC DNA]</scope>
    <source>
        <strain evidence="2 3">UAMH 10762</strain>
    </source>
</reference>
<evidence type="ECO:0000256" key="1">
    <source>
        <dbReference type="SAM" id="MobiDB-lite"/>
    </source>
</evidence>
<sequence>MSSSTQWHAANGASLPDNTSKPFVVTAPPKTDIWRPNPAEDVFTAPNIYTTIQPFTFQKLSVTVSAVWQTRYDQGGFLLAFPRSDGPWRWIKAGIEFEKGAPCLGVVGTDRFSDWSLNPMQPGKVQATFEAVREGTTLWVYATVGDAHPVRQPLREIKWAFLDSEEGKGELRVGVYAAKPTPEEGDAEKGLDVSFSNLAVETTS</sequence>
<evidence type="ECO:0000313" key="2">
    <source>
        <dbReference type="EMBL" id="EMC92585.1"/>
    </source>
</evidence>
<dbReference type="AlphaFoldDB" id="M2N1R6"/>
<dbReference type="EMBL" id="KB445561">
    <property type="protein sequence ID" value="EMC92585.1"/>
    <property type="molecule type" value="Genomic_DNA"/>
</dbReference>
<protein>
    <submittedName>
        <fullName evidence="2">Uncharacterized protein</fullName>
    </submittedName>
</protein>
<dbReference type="PANTHER" id="PTHR35332">
    <property type="entry name" value="REGULATION OF ENOLASE PROTEIN 1"/>
    <property type="match status" value="1"/>
</dbReference>
<dbReference type="OrthoDB" id="42525at2759"/>
<feature type="region of interest" description="Disordered" evidence="1">
    <location>
        <begin position="1"/>
        <end position="22"/>
    </location>
</feature>
<dbReference type="GeneID" id="19110302"/>
<dbReference type="Gene3D" id="2.60.120.200">
    <property type="match status" value="1"/>
</dbReference>
<dbReference type="KEGG" id="bcom:BAUCODRAFT_254445"/>
<dbReference type="Pfam" id="PF07081">
    <property type="entry name" value="DUF1349"/>
    <property type="match status" value="1"/>
</dbReference>
<gene>
    <name evidence="2" type="ORF">BAUCODRAFT_254445</name>
</gene>